<dbReference type="Proteomes" id="UP000756132">
    <property type="component" value="Chromosome 5"/>
</dbReference>
<sequence>MATQKKTLDNLKNKKLLKHTGLINGEWIESTSGKATFDVIDPATLDKLATLPEMDKTDVAKAVDAAYEAFKTWKKTTARERPRMLRKWSDLWHGELRSVALRARAGDKVDCRRALRLPIETQAVASTLWHVAEQRGPIAAVEGIARGRMFNLRMTTKAMLINVAN</sequence>
<dbReference type="KEGG" id="ffu:CLAFUR5_06195"/>
<dbReference type="Gene3D" id="3.40.605.10">
    <property type="entry name" value="Aldehyde Dehydrogenase, Chain A, domain 1"/>
    <property type="match status" value="1"/>
</dbReference>
<dbReference type="GO" id="GO:0004777">
    <property type="term" value="F:succinate-semialdehyde dehydrogenase (NAD+) activity"/>
    <property type="evidence" value="ECO:0007669"/>
    <property type="project" value="TreeGrafter"/>
</dbReference>
<feature type="domain" description="Aldehyde dehydrogenase" evidence="2">
    <location>
        <begin position="27"/>
        <end position="92"/>
    </location>
</feature>
<dbReference type="AlphaFoldDB" id="A0A9Q8LI96"/>
<dbReference type="PANTHER" id="PTHR43353:SF5">
    <property type="entry name" value="SUCCINATE-SEMIALDEHYDE DEHYDROGENASE, MITOCHONDRIAL"/>
    <property type="match status" value="1"/>
</dbReference>
<reference evidence="3" key="2">
    <citation type="journal article" date="2022" name="Microb. Genom.">
        <title>A chromosome-scale genome assembly of the tomato pathogen Cladosporium fulvum reveals a compartmentalized genome architecture and the presence of a dispensable chromosome.</title>
        <authorList>
            <person name="Zaccaron A.Z."/>
            <person name="Chen L.H."/>
            <person name="Samaras A."/>
            <person name="Stergiopoulos I."/>
        </authorList>
    </citation>
    <scope>NUCLEOTIDE SEQUENCE</scope>
    <source>
        <strain evidence="3">Race5_Kim</strain>
    </source>
</reference>
<proteinExistence type="predicted"/>
<dbReference type="SUPFAM" id="SSF53720">
    <property type="entry name" value="ALDH-like"/>
    <property type="match status" value="1"/>
</dbReference>
<evidence type="ECO:0000256" key="1">
    <source>
        <dbReference type="ARBA" id="ARBA00023002"/>
    </source>
</evidence>
<dbReference type="InterPro" id="IPR016161">
    <property type="entry name" value="Ald_DH/histidinol_DH"/>
</dbReference>
<protein>
    <submittedName>
        <fullName evidence="3">3-sulfolactaldehyde dehydrogenase</fullName>
    </submittedName>
</protein>
<dbReference type="Pfam" id="PF00171">
    <property type="entry name" value="Aldedh"/>
    <property type="match status" value="1"/>
</dbReference>
<dbReference type="EMBL" id="CP090167">
    <property type="protein sequence ID" value="UJO17990.1"/>
    <property type="molecule type" value="Genomic_DNA"/>
</dbReference>
<dbReference type="InterPro" id="IPR016162">
    <property type="entry name" value="Ald_DH_N"/>
</dbReference>
<keyword evidence="4" id="KW-1185">Reference proteome</keyword>
<reference evidence="3" key="1">
    <citation type="submission" date="2021-12" db="EMBL/GenBank/DDBJ databases">
        <authorList>
            <person name="Zaccaron A."/>
            <person name="Stergiopoulos I."/>
        </authorList>
    </citation>
    <scope>NUCLEOTIDE SEQUENCE</scope>
    <source>
        <strain evidence="3">Race5_Kim</strain>
    </source>
</reference>
<dbReference type="GO" id="GO:0009450">
    <property type="term" value="P:gamma-aminobutyric acid catabolic process"/>
    <property type="evidence" value="ECO:0007669"/>
    <property type="project" value="TreeGrafter"/>
</dbReference>
<dbReference type="PANTHER" id="PTHR43353">
    <property type="entry name" value="SUCCINATE-SEMIALDEHYDE DEHYDROGENASE, MITOCHONDRIAL"/>
    <property type="match status" value="1"/>
</dbReference>
<dbReference type="InterPro" id="IPR050740">
    <property type="entry name" value="Aldehyde_DH_Superfamily"/>
</dbReference>
<evidence type="ECO:0000313" key="3">
    <source>
        <dbReference type="EMBL" id="UJO17990.1"/>
    </source>
</evidence>
<evidence type="ECO:0000313" key="4">
    <source>
        <dbReference type="Proteomes" id="UP000756132"/>
    </source>
</evidence>
<organism evidence="3 4">
    <name type="scientific">Passalora fulva</name>
    <name type="common">Tomato leaf mold</name>
    <name type="synonym">Cladosporium fulvum</name>
    <dbReference type="NCBI Taxonomy" id="5499"/>
    <lineage>
        <taxon>Eukaryota</taxon>
        <taxon>Fungi</taxon>
        <taxon>Dikarya</taxon>
        <taxon>Ascomycota</taxon>
        <taxon>Pezizomycotina</taxon>
        <taxon>Dothideomycetes</taxon>
        <taxon>Dothideomycetidae</taxon>
        <taxon>Mycosphaerellales</taxon>
        <taxon>Mycosphaerellaceae</taxon>
        <taxon>Fulvia</taxon>
    </lineage>
</organism>
<dbReference type="RefSeq" id="XP_047762356.1">
    <property type="nucleotide sequence ID" value="XM_047905343.1"/>
</dbReference>
<dbReference type="InterPro" id="IPR015590">
    <property type="entry name" value="Aldehyde_DH_dom"/>
</dbReference>
<accession>A0A9Q8LI96</accession>
<gene>
    <name evidence="3" type="ORF">CLAFUR5_06195</name>
</gene>
<dbReference type="GeneID" id="71986073"/>
<dbReference type="GO" id="GO:0005737">
    <property type="term" value="C:cytoplasm"/>
    <property type="evidence" value="ECO:0007669"/>
    <property type="project" value="TreeGrafter"/>
</dbReference>
<dbReference type="OrthoDB" id="310895at2759"/>
<evidence type="ECO:0000259" key="2">
    <source>
        <dbReference type="Pfam" id="PF00171"/>
    </source>
</evidence>
<keyword evidence="1" id="KW-0560">Oxidoreductase</keyword>
<name>A0A9Q8LI96_PASFU</name>